<name>A0A6M3XIJ2_9ZZZZ</name>
<organism evidence="1">
    <name type="scientific">viral metagenome</name>
    <dbReference type="NCBI Taxonomy" id="1070528"/>
    <lineage>
        <taxon>unclassified sequences</taxon>
        <taxon>metagenomes</taxon>
        <taxon>organismal metagenomes</taxon>
    </lineage>
</organism>
<dbReference type="EMBL" id="MT144700">
    <property type="protein sequence ID" value="QJH97748.1"/>
    <property type="molecule type" value="Genomic_DNA"/>
</dbReference>
<proteinExistence type="predicted"/>
<gene>
    <name evidence="1" type="ORF">TM448B01077_0006</name>
</gene>
<reference evidence="1" key="1">
    <citation type="submission" date="2020-03" db="EMBL/GenBank/DDBJ databases">
        <title>The deep terrestrial virosphere.</title>
        <authorList>
            <person name="Holmfeldt K."/>
            <person name="Nilsson E."/>
            <person name="Simone D."/>
            <person name="Lopez-Fernandez M."/>
            <person name="Wu X."/>
            <person name="de Brujin I."/>
            <person name="Lundin D."/>
            <person name="Andersson A."/>
            <person name="Bertilsson S."/>
            <person name="Dopson M."/>
        </authorList>
    </citation>
    <scope>NUCLEOTIDE SEQUENCE</scope>
    <source>
        <strain evidence="1">TM448B01077</strain>
    </source>
</reference>
<accession>A0A6M3XIJ2</accession>
<evidence type="ECO:0000313" key="1">
    <source>
        <dbReference type="EMBL" id="QJH97748.1"/>
    </source>
</evidence>
<sequence length="154" mass="17772">MADELDEILSQVDQKLKADKALAEAEQRKGLEQERRKEATERAFTGNQMVFRAAIRDINERMKDRDYGFDEPRISPNPDILLVGDYCVRLSLGDAFSQDPVDLHISFLRLGGAEVYIERAGKKSRKDPYEPHDIDRHFFDKQLMLALRRLTYGG</sequence>
<protein>
    <submittedName>
        <fullName evidence="1">Uncharacterized protein</fullName>
    </submittedName>
</protein>
<dbReference type="AlphaFoldDB" id="A0A6M3XIJ2"/>